<keyword evidence="3" id="KW-1185">Reference proteome</keyword>
<name>A0A6N7LJG1_SINTE</name>
<dbReference type="RefSeq" id="WP_153441776.1">
    <property type="nucleotide sequence ID" value="NZ_JACIGA010000034.1"/>
</dbReference>
<dbReference type="Proteomes" id="UP000439983">
    <property type="component" value="Unassembled WGS sequence"/>
</dbReference>
<protein>
    <recommendedName>
        <fullName evidence="1">Microcystin LR degradation protein MlrC N-terminal domain-containing protein</fullName>
    </recommendedName>
</protein>
<comment type="caution">
    <text evidence="2">The sequence shown here is derived from an EMBL/GenBank/DDBJ whole genome shotgun (WGS) entry which is preliminary data.</text>
</comment>
<reference evidence="2 3" key="1">
    <citation type="journal article" date="2013" name="Genome Biol.">
        <title>Comparative genomics of the core and accessory genomes of 48 Sinorhizobium strains comprising five genospecies.</title>
        <authorList>
            <person name="Sugawara M."/>
            <person name="Epstein B."/>
            <person name="Badgley B.D."/>
            <person name="Unno T."/>
            <person name="Xu L."/>
            <person name="Reese J."/>
            <person name="Gyaneshwar P."/>
            <person name="Denny R."/>
            <person name="Mudge J."/>
            <person name="Bharti A.K."/>
            <person name="Farmer A.D."/>
            <person name="May G.D."/>
            <person name="Woodward J.E."/>
            <person name="Medigue C."/>
            <person name="Vallenet D."/>
            <person name="Lajus A."/>
            <person name="Rouy Z."/>
            <person name="Martinez-Vaz B."/>
            <person name="Tiffin P."/>
            <person name="Young N.D."/>
            <person name="Sadowsky M.J."/>
        </authorList>
    </citation>
    <scope>NUCLEOTIDE SEQUENCE [LARGE SCALE GENOMIC DNA]</scope>
    <source>
        <strain evidence="2 3">USDA4894</strain>
    </source>
</reference>
<sequence length="135" mass="15036">MRILIAQRSQETHSFNPLKTCADDFVVERGQEVLAANRQRGTALGGIIRAAEERGIELMPSIAARARPGGPVESQIYDQFKRTLLEDIKRLQPDAICLDLHGSVATELIEDCEGDLLSAIRYPRSLWSFAAWGRT</sequence>
<proteinExistence type="predicted"/>
<accession>A0A6N7LJG1</accession>
<dbReference type="OrthoDB" id="9782658at2"/>
<evidence type="ECO:0000313" key="2">
    <source>
        <dbReference type="EMBL" id="MQX17932.1"/>
    </source>
</evidence>
<dbReference type="InterPro" id="IPR015995">
    <property type="entry name" value="MlrC_N"/>
</dbReference>
<dbReference type="EMBL" id="WITC01000111">
    <property type="protein sequence ID" value="MQX17932.1"/>
    <property type="molecule type" value="Genomic_DNA"/>
</dbReference>
<organism evidence="2 3">
    <name type="scientific">Sinorhizobium terangae</name>
    <dbReference type="NCBI Taxonomy" id="110322"/>
    <lineage>
        <taxon>Bacteria</taxon>
        <taxon>Pseudomonadati</taxon>
        <taxon>Pseudomonadota</taxon>
        <taxon>Alphaproteobacteria</taxon>
        <taxon>Hyphomicrobiales</taxon>
        <taxon>Rhizobiaceae</taxon>
        <taxon>Sinorhizobium/Ensifer group</taxon>
        <taxon>Sinorhizobium</taxon>
    </lineage>
</organism>
<evidence type="ECO:0000259" key="1">
    <source>
        <dbReference type="Pfam" id="PF07364"/>
    </source>
</evidence>
<feature type="domain" description="Microcystin LR degradation protein MlrC N-terminal" evidence="1">
    <location>
        <begin position="2"/>
        <end position="121"/>
    </location>
</feature>
<evidence type="ECO:0000313" key="3">
    <source>
        <dbReference type="Proteomes" id="UP000439983"/>
    </source>
</evidence>
<dbReference type="AlphaFoldDB" id="A0A6N7LJG1"/>
<gene>
    <name evidence="2" type="ORF">GHK62_25245</name>
</gene>
<dbReference type="Pfam" id="PF07364">
    <property type="entry name" value="DUF1485"/>
    <property type="match status" value="1"/>
</dbReference>